<evidence type="ECO:0000256" key="9">
    <source>
        <dbReference type="ARBA" id="ARBA00022840"/>
    </source>
</evidence>
<dbReference type="Pfam" id="PF22667">
    <property type="entry name" value="Lon_lid"/>
    <property type="match status" value="1"/>
</dbReference>
<feature type="active site" evidence="17 18">
    <location>
        <position position="1642"/>
    </location>
</feature>
<feature type="compositionally biased region" description="Low complexity" evidence="20">
    <location>
        <begin position="89"/>
        <end position="98"/>
    </location>
</feature>
<dbReference type="OrthoDB" id="2411602at2759"/>
<dbReference type="InterPro" id="IPR027503">
    <property type="entry name" value="Lonm_euk"/>
</dbReference>
<gene>
    <name evidence="17" type="primary">PIM1</name>
    <name evidence="23" type="ORF">D9757_003806</name>
</gene>
<dbReference type="GO" id="GO:0005524">
    <property type="term" value="F:ATP binding"/>
    <property type="evidence" value="ECO:0007669"/>
    <property type="project" value="UniProtKB-UniRule"/>
</dbReference>
<dbReference type="EMBL" id="JAACJN010000017">
    <property type="protein sequence ID" value="KAF5390117.1"/>
    <property type="molecule type" value="Genomic_DNA"/>
</dbReference>
<feature type="active site" evidence="17 18">
    <location>
        <position position="1591"/>
    </location>
</feature>
<evidence type="ECO:0000256" key="17">
    <source>
        <dbReference type="HAMAP-Rule" id="MF_03120"/>
    </source>
</evidence>
<feature type="domain" description="Lon N-terminal" evidence="22">
    <location>
        <begin position="735"/>
        <end position="1013"/>
    </location>
</feature>
<dbReference type="GO" id="GO:0007005">
    <property type="term" value="P:mitochondrion organization"/>
    <property type="evidence" value="ECO:0007669"/>
    <property type="project" value="TreeGrafter"/>
</dbReference>
<dbReference type="SMART" id="SM00385">
    <property type="entry name" value="CYCLIN"/>
    <property type="match status" value="4"/>
</dbReference>
<evidence type="ECO:0000256" key="4">
    <source>
        <dbReference type="ARBA" id="ARBA00022670"/>
    </source>
</evidence>
<dbReference type="InterPro" id="IPR014721">
    <property type="entry name" value="Ribsml_uS5_D2-typ_fold_subgr"/>
</dbReference>
<evidence type="ECO:0000256" key="1">
    <source>
        <dbReference type="ARBA" id="ARBA00004305"/>
    </source>
</evidence>
<dbReference type="InterPro" id="IPR003593">
    <property type="entry name" value="AAA+_ATPase"/>
</dbReference>
<dbReference type="InterPro" id="IPR006671">
    <property type="entry name" value="Cyclin_N"/>
</dbReference>
<dbReference type="InterPro" id="IPR040892">
    <property type="entry name" value="RPN1_N"/>
</dbReference>
<dbReference type="SMART" id="SM00464">
    <property type="entry name" value="LON"/>
    <property type="match status" value="1"/>
</dbReference>
<feature type="region of interest" description="Disordered" evidence="20">
    <location>
        <begin position="1"/>
        <end position="143"/>
    </location>
</feature>
<comment type="catalytic activity">
    <reaction evidence="15 17">
        <text>Hydrolysis of proteins in presence of ATP.</text>
        <dbReference type="EC" id="3.4.21.53"/>
    </reaction>
</comment>
<dbReference type="Pfam" id="PF00004">
    <property type="entry name" value="AAA"/>
    <property type="match status" value="1"/>
</dbReference>
<evidence type="ECO:0000256" key="8">
    <source>
        <dbReference type="ARBA" id="ARBA00022825"/>
    </source>
</evidence>
<feature type="compositionally biased region" description="Low complexity" evidence="20">
    <location>
        <begin position="1747"/>
        <end position="1758"/>
    </location>
</feature>
<evidence type="ECO:0000256" key="2">
    <source>
        <dbReference type="ARBA" id="ARBA00005460"/>
    </source>
</evidence>
<dbReference type="InterPro" id="IPR003111">
    <property type="entry name" value="Lon_prtase_N"/>
</dbReference>
<dbReference type="Gene3D" id="1.10.8.60">
    <property type="match status" value="1"/>
</dbReference>
<evidence type="ECO:0000256" key="18">
    <source>
        <dbReference type="PROSITE-ProRule" id="PRU01122"/>
    </source>
</evidence>
<feature type="region of interest" description="Disordered" evidence="20">
    <location>
        <begin position="1413"/>
        <end position="1460"/>
    </location>
</feature>
<evidence type="ECO:0000256" key="19">
    <source>
        <dbReference type="RuleBase" id="RU000383"/>
    </source>
</evidence>
<comment type="similarity">
    <text evidence="2">Belongs to the proteasome subunit S2 family.</text>
</comment>
<dbReference type="GO" id="GO:0004252">
    <property type="term" value="F:serine-type endopeptidase activity"/>
    <property type="evidence" value="ECO:0007669"/>
    <property type="project" value="UniProtKB-UniRule"/>
</dbReference>
<comment type="function">
    <text evidence="17">ATP-dependent serine protease that mediates the selective degradation of misfolded, unassembled or oxidatively damaged polypeptides as well as certain short-lived regulatory proteins in the mitochondrial matrix. May also have a chaperone function in the assembly of inner membrane protein complexes. Participates in the regulation of mitochondrial gene expression and in the maintenance of the integrity of the mitochondrial genome. Binds to mitochondrial DNA in a site-specific manner.</text>
</comment>
<comment type="caution">
    <text evidence="23">The sequence shown here is derived from an EMBL/GenBank/DDBJ whole genome shotgun (WGS) entry which is preliminary data.</text>
</comment>
<dbReference type="PANTHER" id="PTHR43718:SF2">
    <property type="entry name" value="LON PROTEASE HOMOLOG, MITOCHONDRIAL"/>
    <property type="match status" value="1"/>
</dbReference>
<evidence type="ECO:0000256" key="20">
    <source>
        <dbReference type="SAM" id="MobiDB-lite"/>
    </source>
</evidence>
<evidence type="ECO:0000256" key="12">
    <source>
        <dbReference type="ARBA" id="ARBA00023127"/>
    </source>
</evidence>
<evidence type="ECO:0000259" key="22">
    <source>
        <dbReference type="PROSITE" id="PS51787"/>
    </source>
</evidence>
<evidence type="ECO:0000256" key="3">
    <source>
        <dbReference type="ARBA" id="ARBA00022618"/>
    </source>
</evidence>
<keyword evidence="10" id="KW-0647">Proteasome</keyword>
<feature type="compositionally biased region" description="Basic and acidic residues" evidence="20">
    <location>
        <begin position="2324"/>
        <end position="2346"/>
    </location>
</feature>
<dbReference type="HAMAP" id="MF_03120">
    <property type="entry name" value="lonm_euk"/>
    <property type="match status" value="1"/>
</dbReference>
<feature type="compositionally biased region" description="Basic and acidic residues" evidence="20">
    <location>
        <begin position="666"/>
        <end position="677"/>
    </location>
</feature>
<dbReference type="InterPro" id="IPR027065">
    <property type="entry name" value="Lon_Prtase"/>
</dbReference>
<keyword evidence="13 17" id="KW-0496">Mitochondrion</keyword>
<evidence type="ECO:0000256" key="13">
    <source>
        <dbReference type="ARBA" id="ARBA00023128"/>
    </source>
</evidence>
<evidence type="ECO:0000256" key="5">
    <source>
        <dbReference type="ARBA" id="ARBA00022737"/>
    </source>
</evidence>
<dbReference type="Pfam" id="PF18051">
    <property type="entry name" value="RPN1_C"/>
    <property type="match status" value="1"/>
</dbReference>
<dbReference type="Gene3D" id="3.40.50.300">
    <property type="entry name" value="P-loop containing nucleotide triphosphate hydrolases"/>
    <property type="match status" value="1"/>
</dbReference>
<dbReference type="Pfam" id="PF00134">
    <property type="entry name" value="Cyclin_N"/>
    <property type="match status" value="2"/>
</dbReference>
<evidence type="ECO:0000256" key="6">
    <source>
        <dbReference type="ARBA" id="ARBA00022741"/>
    </source>
</evidence>
<dbReference type="Gene3D" id="1.25.10.10">
    <property type="entry name" value="Leucine-rich Repeat Variant"/>
    <property type="match status" value="1"/>
</dbReference>
<dbReference type="PRINTS" id="PR00830">
    <property type="entry name" value="ENDOLAPTASE"/>
</dbReference>
<organism evidence="23 24">
    <name type="scientific">Collybiopsis confluens</name>
    <dbReference type="NCBI Taxonomy" id="2823264"/>
    <lineage>
        <taxon>Eukaryota</taxon>
        <taxon>Fungi</taxon>
        <taxon>Dikarya</taxon>
        <taxon>Basidiomycota</taxon>
        <taxon>Agaricomycotina</taxon>
        <taxon>Agaricomycetes</taxon>
        <taxon>Agaricomycetidae</taxon>
        <taxon>Agaricales</taxon>
        <taxon>Marasmiineae</taxon>
        <taxon>Omphalotaceae</taxon>
        <taxon>Collybiopsis</taxon>
    </lineage>
</organism>
<dbReference type="GO" id="GO:0070407">
    <property type="term" value="P:oxidation-dependent protein catabolic process"/>
    <property type="evidence" value="ECO:0007669"/>
    <property type="project" value="UniProtKB-UniRule"/>
</dbReference>
<dbReference type="SUPFAM" id="SSF48371">
    <property type="entry name" value="ARM repeat"/>
    <property type="match status" value="1"/>
</dbReference>
<dbReference type="InterPro" id="IPR041433">
    <property type="entry name" value="RPN1_C"/>
</dbReference>
<keyword evidence="4 17" id="KW-0645">Protease</keyword>
<keyword evidence="8 17" id="KW-0720">Serine protease</keyword>
<dbReference type="GO" id="GO:0051301">
    <property type="term" value="P:cell division"/>
    <property type="evidence" value="ECO:0007669"/>
    <property type="project" value="UniProtKB-KW"/>
</dbReference>
<dbReference type="PROSITE" id="PS51787">
    <property type="entry name" value="LON_N"/>
    <property type="match status" value="1"/>
</dbReference>
<dbReference type="GO" id="GO:0005759">
    <property type="term" value="C:mitochondrial matrix"/>
    <property type="evidence" value="ECO:0007669"/>
    <property type="project" value="UniProtKB-SubCell"/>
</dbReference>
<comment type="function">
    <text evidence="16">Acts as a regulatory subunit of the 26 proteasome which is involved in the ATP-dependent degradation of ubiquitinated proteins.</text>
</comment>
<feature type="region of interest" description="Disordered" evidence="20">
    <location>
        <begin position="1735"/>
        <end position="1800"/>
    </location>
</feature>
<feature type="compositionally biased region" description="Basic and acidic residues" evidence="20">
    <location>
        <begin position="1446"/>
        <end position="1460"/>
    </location>
</feature>
<dbReference type="SUPFAM" id="SSF47954">
    <property type="entry name" value="Cyclin-like"/>
    <property type="match status" value="4"/>
</dbReference>
<evidence type="ECO:0000313" key="23">
    <source>
        <dbReference type="EMBL" id="KAF5390117.1"/>
    </source>
</evidence>
<dbReference type="FunFam" id="1.25.10.10:FF:000026">
    <property type="entry name" value="26S proteasome non-ATPase regulatory subunit 2"/>
    <property type="match status" value="1"/>
</dbReference>
<dbReference type="Gene3D" id="1.20.5.5270">
    <property type="match status" value="1"/>
</dbReference>
<dbReference type="CDD" id="cd19500">
    <property type="entry name" value="RecA-like_Lon"/>
    <property type="match status" value="1"/>
</dbReference>
<dbReference type="Proteomes" id="UP000518752">
    <property type="component" value="Unassembled WGS sequence"/>
</dbReference>
<feature type="compositionally biased region" description="Polar residues" evidence="20">
    <location>
        <begin position="718"/>
        <end position="727"/>
    </location>
</feature>
<dbReference type="GO" id="GO:0003697">
    <property type="term" value="F:single-stranded DNA binding"/>
    <property type="evidence" value="ECO:0007669"/>
    <property type="project" value="TreeGrafter"/>
</dbReference>
<dbReference type="PANTHER" id="PTHR43718">
    <property type="entry name" value="LON PROTEASE"/>
    <property type="match status" value="1"/>
</dbReference>
<keyword evidence="14" id="KW-0131">Cell cycle</keyword>
<feature type="region of interest" description="Disordered" evidence="20">
    <location>
        <begin position="1159"/>
        <end position="1194"/>
    </location>
</feature>
<feature type="compositionally biased region" description="Low complexity" evidence="20">
    <location>
        <begin position="705"/>
        <end position="717"/>
    </location>
</feature>
<dbReference type="EC" id="3.4.21.53" evidence="17"/>
<dbReference type="Pfam" id="PF17781">
    <property type="entry name" value="RPN1_RPN2_N"/>
    <property type="match status" value="1"/>
</dbReference>
<keyword evidence="11 17" id="KW-0238">DNA-binding</keyword>
<reference evidence="23 24" key="1">
    <citation type="journal article" date="2020" name="ISME J.">
        <title>Uncovering the hidden diversity of litter-decomposition mechanisms in mushroom-forming fungi.</title>
        <authorList>
            <person name="Floudas D."/>
            <person name="Bentzer J."/>
            <person name="Ahren D."/>
            <person name="Johansson T."/>
            <person name="Persson P."/>
            <person name="Tunlid A."/>
        </authorList>
    </citation>
    <scope>NUCLEOTIDE SEQUENCE [LARGE SCALE GENOMIC DNA]</scope>
    <source>
        <strain evidence="23 24">CBS 406.79</strain>
    </source>
</reference>
<keyword evidence="24" id="KW-1185">Reference proteome</keyword>
<dbReference type="SUPFAM" id="SSF88697">
    <property type="entry name" value="PUA domain-like"/>
    <property type="match status" value="1"/>
</dbReference>
<feature type="compositionally biased region" description="Acidic residues" evidence="20">
    <location>
        <begin position="2347"/>
        <end position="2356"/>
    </location>
</feature>
<feature type="compositionally biased region" description="Low complexity" evidence="20">
    <location>
        <begin position="1420"/>
        <end position="1434"/>
    </location>
</feature>
<keyword evidence="5" id="KW-0677">Repeat</keyword>
<feature type="compositionally biased region" description="Low complexity" evidence="20">
    <location>
        <begin position="46"/>
        <end position="60"/>
    </location>
</feature>
<feature type="region of interest" description="Disordered" evidence="20">
    <location>
        <begin position="2324"/>
        <end position="2357"/>
    </location>
</feature>
<dbReference type="NCBIfam" id="TIGR00763">
    <property type="entry name" value="lon"/>
    <property type="match status" value="1"/>
</dbReference>
<feature type="region of interest" description="Disordered" evidence="20">
    <location>
        <begin position="204"/>
        <end position="234"/>
    </location>
</feature>
<evidence type="ECO:0000256" key="15">
    <source>
        <dbReference type="ARBA" id="ARBA00050665"/>
    </source>
</evidence>
<proteinExistence type="inferred from homology"/>
<comment type="subcellular location">
    <subcellularLocation>
        <location evidence="1 17">Mitochondrion matrix</location>
    </subcellularLocation>
</comment>
<dbReference type="GO" id="GO:0043565">
    <property type="term" value="F:sequence-specific DNA binding"/>
    <property type="evidence" value="ECO:0007669"/>
    <property type="project" value="UniProtKB-UniRule"/>
</dbReference>
<dbReference type="SUPFAM" id="SSF54211">
    <property type="entry name" value="Ribosomal protein S5 domain 2-like"/>
    <property type="match status" value="1"/>
</dbReference>
<dbReference type="Pfam" id="PF02190">
    <property type="entry name" value="LON_substr_bdg"/>
    <property type="match status" value="1"/>
</dbReference>
<dbReference type="PROSITE" id="PS51786">
    <property type="entry name" value="LON_PROTEOLYTIC"/>
    <property type="match status" value="1"/>
</dbReference>
<keyword evidence="7 17" id="KW-0378">Hydrolase</keyword>
<feature type="compositionally biased region" description="Polar residues" evidence="20">
    <location>
        <begin position="1775"/>
        <end position="1794"/>
    </location>
</feature>
<keyword evidence="3" id="KW-0132">Cell division</keyword>
<dbReference type="SUPFAM" id="SSF52540">
    <property type="entry name" value="P-loop containing nucleoside triphosphate hydrolases"/>
    <property type="match status" value="1"/>
</dbReference>
<dbReference type="InterPro" id="IPR004815">
    <property type="entry name" value="Lon_bac/euk-typ"/>
</dbReference>
<dbReference type="FunFam" id="3.40.50.300:FF:000021">
    <property type="entry name" value="Lon protease homolog"/>
    <property type="match status" value="1"/>
</dbReference>
<dbReference type="GO" id="GO:0006515">
    <property type="term" value="P:protein quality control for misfolded or incompletely synthesized proteins"/>
    <property type="evidence" value="ECO:0007669"/>
    <property type="project" value="UniProtKB-UniRule"/>
</dbReference>
<dbReference type="GO" id="GO:0004176">
    <property type="term" value="F:ATP-dependent peptidase activity"/>
    <property type="evidence" value="ECO:0007669"/>
    <property type="project" value="UniProtKB-UniRule"/>
</dbReference>
<dbReference type="InterPro" id="IPR002015">
    <property type="entry name" value="Proteasome/cyclosome_rpt"/>
</dbReference>
<dbReference type="PROSITE" id="PS00292">
    <property type="entry name" value="CYCLINS"/>
    <property type="match status" value="1"/>
</dbReference>
<feature type="binding site" evidence="17">
    <location>
        <begin position="1200"/>
        <end position="1207"/>
    </location>
    <ligand>
        <name>ATP</name>
        <dbReference type="ChEBI" id="CHEBI:30616"/>
    </ligand>
</feature>
<dbReference type="Gene3D" id="3.30.230.10">
    <property type="match status" value="1"/>
</dbReference>
<keyword evidence="6 17" id="KW-0547">Nucleotide-binding</keyword>
<dbReference type="InterPro" id="IPR004367">
    <property type="entry name" value="Cyclin_C-dom"/>
</dbReference>
<dbReference type="FunFam" id="1.10.472.10:FF:000001">
    <property type="entry name" value="G2/mitotic-specific cyclin"/>
    <property type="match status" value="2"/>
</dbReference>
<dbReference type="SMART" id="SM01332">
    <property type="entry name" value="Cyclin_C"/>
    <property type="match status" value="2"/>
</dbReference>
<dbReference type="InterPro" id="IPR011989">
    <property type="entry name" value="ARM-like"/>
</dbReference>
<evidence type="ECO:0000259" key="21">
    <source>
        <dbReference type="PROSITE" id="PS51786"/>
    </source>
</evidence>
<evidence type="ECO:0000256" key="14">
    <source>
        <dbReference type="ARBA" id="ARBA00023306"/>
    </source>
</evidence>
<dbReference type="InterPro" id="IPR013763">
    <property type="entry name" value="Cyclin-like_dom"/>
</dbReference>
<dbReference type="Gene3D" id="1.10.472.10">
    <property type="entry name" value="Cyclin-like"/>
    <property type="match status" value="4"/>
</dbReference>
<dbReference type="Pfam" id="PF05362">
    <property type="entry name" value="Lon_C"/>
    <property type="match status" value="1"/>
</dbReference>
<accession>A0A8H5HV43</accession>
<dbReference type="Pfam" id="PF02984">
    <property type="entry name" value="Cyclin_C"/>
    <property type="match status" value="2"/>
</dbReference>
<dbReference type="Gene3D" id="2.30.130.40">
    <property type="entry name" value="LON domain-like"/>
    <property type="match status" value="1"/>
</dbReference>
<dbReference type="GO" id="GO:0000502">
    <property type="term" value="C:proteasome complex"/>
    <property type="evidence" value="ECO:0007669"/>
    <property type="project" value="UniProtKB-KW"/>
</dbReference>
<dbReference type="FunFam" id="1.20.5.5270:FF:000001">
    <property type="entry name" value="Lon protease homolog, mitochondrial"/>
    <property type="match status" value="1"/>
</dbReference>
<dbReference type="SMART" id="SM00382">
    <property type="entry name" value="AAA"/>
    <property type="match status" value="1"/>
</dbReference>
<keyword evidence="9 17" id="KW-0067">ATP-binding</keyword>
<comment type="subunit">
    <text evidence="17">Homohexamer or homoheptamer. Organized in a ring with a central cavity.</text>
</comment>
<name>A0A8H5HV43_9AGAR</name>
<feature type="compositionally biased region" description="Polar residues" evidence="20">
    <location>
        <begin position="34"/>
        <end position="45"/>
    </location>
</feature>
<evidence type="ECO:0000313" key="24">
    <source>
        <dbReference type="Proteomes" id="UP000518752"/>
    </source>
</evidence>
<dbReference type="Gene3D" id="1.20.58.1480">
    <property type="match status" value="1"/>
</dbReference>
<comment type="similarity">
    <text evidence="19">Belongs to the cyclin family.</text>
</comment>
<dbReference type="GO" id="GO:0016887">
    <property type="term" value="F:ATP hydrolysis activity"/>
    <property type="evidence" value="ECO:0007669"/>
    <property type="project" value="UniProtKB-UniRule"/>
</dbReference>
<dbReference type="InterPro" id="IPR015947">
    <property type="entry name" value="PUA-like_sf"/>
</dbReference>
<dbReference type="Pfam" id="PF01851">
    <property type="entry name" value="PC_rep"/>
    <property type="match status" value="2"/>
</dbReference>
<dbReference type="InterPro" id="IPR048258">
    <property type="entry name" value="Cyclins_cyclin-box"/>
</dbReference>
<comment type="similarity">
    <text evidence="17 18">Belongs to the peptidase S16 family.</text>
</comment>
<dbReference type="InterPro" id="IPR016024">
    <property type="entry name" value="ARM-type_fold"/>
</dbReference>
<keyword evidence="12 19" id="KW-0195">Cyclin</keyword>
<dbReference type="GO" id="GO:0034599">
    <property type="term" value="P:cellular response to oxidative stress"/>
    <property type="evidence" value="ECO:0007669"/>
    <property type="project" value="UniProtKB-UniRule"/>
</dbReference>
<evidence type="ECO:0000256" key="7">
    <source>
        <dbReference type="ARBA" id="ARBA00022801"/>
    </source>
</evidence>
<sequence length="3302" mass="364201">MTFADAAMPQVRRATRAATRVPKDSENAHAKSSRIMTRSKVQSSSTLAENAKTTATTTSAKPKNIEAGTEKSAIKRKREILGEVTEPNSGKSKSASSTKGKEKASNVEPGSSKPKLATKAVRVPLREVGGTTSSQRALRSKAVAGDRQVLRPIKEDKARDEMVVDEPRIRSAVFKVVAKSSVRSNEIASSGEDDLDREPVFKKRITEDEGGRQPVARPTFRQHSTAEESQLEEDRIANELADVREEEEEEPVLWDDLDAEDTEDPLMASEYIHEIMAYMKELEVRLAPTPDYMSYHSALDWEKRNILIEWVLQIHTRFNFLAESFFLFVNIMDRFLSLRPTVALQKLQLVGVSCFVAAVKFEEGMCPSTEDLVLLTGKIYTAQEICKAERYVLKTIDFDLSFPGPMSWLRRGSKADDLDPIARTIAKYLLELACFSPSLIATPSSLLAAASLWLARIVLGREDWTPNLCRYTTYEESELLPVAEVLLTTVLSPVPIEFLHKKYASKKYVKCSVYMRRWATARFRMGTEVDLIAILPAIKEQIIQSRRNDHPGIHILQYLAFVRIEASYTKPRGEYTMNRLGKKLSSASPSAAPLRTQAWSGFRRVVHAPFQSNSSSNSRWMMSLANPNLRTFSSSQTAMIRRSVKMSGGAGPRWINSSGSGSDSGSGKDGKGIGKDGQEEETESSTEEVKTSSGQEGTPEGNEDSSTSVPPSSSSSSGHNKSLTKPSVPTDYPTVLALPIARRPLFPGFYKAVVIKNPAVVRAVRDMMARGQPYLGAFLLKEDGKDGEGEAPDKDVISSLDEVHEVGVFAQITSVFSANPNPTASSEAGNKVPGEETEEYLTAVLYPHRRIRITELLKSGIPAQATEAHIEVVDAESLETQTVTPPTTPSDEVPPGSLSPITAFLQSYPISIVNTVHYPTLPYTKSSQHIRALTAEIVTVFKDIAQLNPLFRDQITNFSINQVASNVFDEPDRLADFAAAVSSGSAGELQEVLEEVDVANRLGKALVVLKKELINAQLQNKISKDVDSKIAKRQREYYLMEQMRGIKKELGLESDGKDKLLQKFKDRAEQLNMPPAVRKVFDEELNKLVSLEPSASEANVTRTYLEWITQLPWGVYTPTRYSVEAARQVLEEDHYGLKELKDRILEFVAVGKLRGNLESVSYGKSKPPADKSSESADSPPPVGQNDRLPTPEGKIILLHGPPGVGKTSVGKSLARAVGREFFRFSVGGLGDVAEIKGHRRTYVGALPGKIVQALKRVGTSNPLVLIDEIDKLGRGHNGDPSSALLEMLDPEQNKEFLDHYLDLPIDLSRVLFVCTANNLQTIPAPLLDRMEVLEVSGYVSEEKRVIAERYLAPQAKSSAGLQDADVVIERSAIDSLIKWYARESGVRNLKKLVEKIYRKAALKIVQDLGEDKLPEPPLPADAAAAAVTPASDPATDSPVTPMTSPDPDHDKKTHPTTVEKRSPIVIPSSVHVRITADNLKDYVGPPIYQKDRMYEGPDRLIKGVSTGLGYLGNGSGAVMPIETLTTPGKGGLLLTGKLGEVIRESAQIALSWVKAHAYDLRITASPDEQWLSNRDVHIHMPEGSIGKEGPSAGTAILSALVSLGTGVGVRGDTGQYELTVAAMTGEISLSGHVLPVGGLKEKILAAHRAGIKTILAPAANRADIEENVPDSVKEGIQLVYVEDVREVLREVFGGASLEGEGLGEDIVLKWADSVKMKDKIKEGFPESSVAARIPAEARQPLKNARKPVPASSMSSAAPIRRALRNRTTTTKDTENANARPSRINTRAKPSSSNNTGATFGVVGRTTTTAATSKAKTVLGGDSKLDQSAPKRKREALGEVTALVANNRPGAKGKFKETTFDGVVINKSKTIRQPLRTVASTRQSTAATLVAEHDVLHGISEKPETVVVEDDNAMVIDPPTRSILPALTIPKSLAHPRDTLQSRVSTRPSIHRQPDDELEVGRVFKKARTSSDVPEEIPDIAARLEEEVDELDELQEDVEVEADPNGPYWDDLDQEDGDDPLMVSEYVVEIFEYFKKMEVQTMPSPNYMANQKDLGWAMRGILSDWLIELQERFRLLPETLFLCQNIIDRFLSARVVSLARLQLVGVTCMFIAAKVEEIVCPSAEELLHQTESSYSVADVFGAERYVLKTLNWNLNYANPVHFLRRVSKADDYNVKARTIAKYLLEIACLEWRLIAAPPSLLAAAAMWLARLSLGSEIWTPNLAHYSSYPESVLVPTANLMLNYILKPIKHESFFRKYARKKYMKVSVFMRRWATNCWPEGTLVNLKVELPALKAHCRAERALTEFQDDAEAEELLVAEQILAKKSEEADKEEGTSKLKEDDEKKDGEGEGDELSEEDLQLRSELEMLVERLKHAEQEGNTDLYQPALESLRTLIRTSTSSMTSVPKPLKFLRPHFPDLQALYETWPSSADKSHFADILSVLAMTYSDTQPRGTLKYRLLSASLRPENSPLADPGSWGHEYVRHLAAELGEEFEYREESEDNIPADDSTPKVELPGTVDDLRSLAKECSTFLLSHNAEPDAVDLLQELEMIEEIVALVDENTFDRVCQYMTRCVSFLPPPDDITFLHTVHRIYTQFQKFPEAISLAIRLGDRDMVRDDFNGAGNPVMKRQLAFILARAQIPIEWLQADSADGEEEEDFPPDLLECLSNSRLSATFREFGKEMGVLEAKSLEDVYKSHLENTPGYLASSKPWVIGTSTSNVDSARGNLAGTFVNAFVNAGFGNDKLMVETDEGSSWIYKNKDHGMMSAAASLGLSLLWDTDMGLTHIDKFTYSAEEYIKAGCYLAIGISNAGVRTETDAALALLAEHVENKSVPLRTGAIMGLGMAYAGSQREEVMATLLPLIADEEYTMEICSLAALALGFVFVGSENGEITGTILQVLMEKAEREDKELDEKWARFLALGLGLLYLGTGLTFLIGNDIGLMIFIFQGQQNGCDATLETLKAIEKPISKTAQIIVEACAFAGTTNVLRVQKMLHECDEHIVAPKEEEKKDGDKKETENKDEKKDGEESNEAVKKDDTFQTFAVLAIALISVGEEIGSEMSMRQFNHLMHYGEPNIRKAVPLAIGFVNASNPQLPILDTLSRYSHDNDLSVALNAIFAMGLVGAGSNNARLAQMLRQLAGYYHKEPDCLFMVRIAQGLVHMGKGTIGINPFFSDRGIMHKPAVAGLFAVLTAFTDAKGFILDKQHWMLYFLVNAMYPRFMIMLDEELNNLPIAVRVGQAVDVVGQAGKPRTISGFQTHTTPVRLGTTERAELATEEFIPYAAVLEGFVILKKNPGWESEDSRMQL</sequence>
<evidence type="ECO:0000256" key="11">
    <source>
        <dbReference type="ARBA" id="ARBA00023125"/>
    </source>
</evidence>
<dbReference type="InterPro" id="IPR054594">
    <property type="entry name" value="Lon_lid"/>
</dbReference>
<dbReference type="InterPro" id="IPR046336">
    <property type="entry name" value="Lon_prtase_N_sf"/>
</dbReference>
<protein>
    <recommendedName>
        <fullName evidence="17">Lon protease homolog, mitochondrial</fullName>
        <ecNumber evidence="17">3.4.21.53</ecNumber>
    </recommendedName>
</protein>
<dbReference type="GO" id="GO:0051131">
    <property type="term" value="P:chaperone-mediated protein complex assembly"/>
    <property type="evidence" value="ECO:0007669"/>
    <property type="project" value="UniProtKB-UniRule"/>
</dbReference>
<dbReference type="InterPro" id="IPR008269">
    <property type="entry name" value="Lon_proteolytic"/>
</dbReference>
<feature type="region of interest" description="Disordered" evidence="20">
    <location>
        <begin position="644"/>
        <end position="731"/>
    </location>
</feature>
<evidence type="ECO:0000256" key="10">
    <source>
        <dbReference type="ARBA" id="ARBA00022942"/>
    </source>
</evidence>
<dbReference type="InterPro" id="IPR036915">
    <property type="entry name" value="Cyclin-like_sf"/>
</dbReference>
<dbReference type="InterPro" id="IPR003959">
    <property type="entry name" value="ATPase_AAA_core"/>
</dbReference>
<evidence type="ECO:0000256" key="16">
    <source>
        <dbReference type="ARBA" id="ARBA00057191"/>
    </source>
</evidence>
<feature type="domain" description="Lon proteolytic" evidence="21">
    <location>
        <begin position="1499"/>
        <end position="1694"/>
    </location>
</feature>
<dbReference type="InterPro" id="IPR027417">
    <property type="entry name" value="P-loop_NTPase"/>
</dbReference>
<dbReference type="InterPro" id="IPR020568">
    <property type="entry name" value="Ribosomal_Su5_D2-typ_SF"/>
</dbReference>
<feature type="region of interest" description="Disordered" evidence="20">
    <location>
        <begin position="3000"/>
        <end position="3029"/>
    </location>
</feature>